<dbReference type="Proteomes" id="UP001433508">
    <property type="component" value="Unassembled WGS sequence"/>
</dbReference>
<gene>
    <name evidence="1" type="ORF">V1525DRAFT_405606</name>
</gene>
<protein>
    <submittedName>
        <fullName evidence="1">Uncharacterized protein</fullName>
    </submittedName>
</protein>
<sequence length="358" mass="40425">MSTKRILVLGPPKSGKFTFLKELTGSTPSLSAGYATDDARPTHAGLSHTLTLKTKYFEAEVPIWIDEYDDTSDDTGIRGWASSFSSAEAHEVVSALGAIIFTFRKPETRQEYVDLKTKVEQEIKIIHDMLLSHYKSRNVDSQEEDEDDFDELINWDGISLAVAIPSTNAKTLSSDDKNEASFELDSEEWEMLLQPYGFEFIDIEKKGRNDYGELLGLERIKEALETFSWDATDATARARQRATVEGYDEYDSDGLRASFGGDKDELDSEGFDQELREMQLEMAALHFAMDPPAQQSDRVQEQNGEFVESGGPVPESDFDELERIMARMKQVKEQGEGLPFEERKKLADKVAEDLLRLL</sequence>
<keyword evidence="2" id="KW-1185">Reference proteome</keyword>
<proteinExistence type="predicted"/>
<organism evidence="1 2">
    <name type="scientific">Lipomyces kononenkoae</name>
    <name type="common">Yeast</name>
    <dbReference type="NCBI Taxonomy" id="34357"/>
    <lineage>
        <taxon>Eukaryota</taxon>
        <taxon>Fungi</taxon>
        <taxon>Dikarya</taxon>
        <taxon>Ascomycota</taxon>
        <taxon>Saccharomycotina</taxon>
        <taxon>Lipomycetes</taxon>
        <taxon>Lipomycetales</taxon>
        <taxon>Lipomycetaceae</taxon>
        <taxon>Lipomyces</taxon>
    </lineage>
</organism>
<reference evidence="2" key="1">
    <citation type="journal article" date="2024" name="Front. Bioeng. Biotechnol.">
        <title>Genome-scale model development and genomic sequencing of the oleaginous clade Lipomyces.</title>
        <authorList>
            <person name="Czajka J.J."/>
            <person name="Han Y."/>
            <person name="Kim J."/>
            <person name="Mondo S.J."/>
            <person name="Hofstad B.A."/>
            <person name="Robles A."/>
            <person name="Haridas S."/>
            <person name="Riley R."/>
            <person name="LaButti K."/>
            <person name="Pangilinan J."/>
            <person name="Andreopoulos W."/>
            <person name="Lipzen A."/>
            <person name="Yan J."/>
            <person name="Wang M."/>
            <person name="Ng V."/>
            <person name="Grigoriev I.V."/>
            <person name="Spatafora J.W."/>
            <person name="Magnuson J.K."/>
            <person name="Baker S.E."/>
            <person name="Pomraning K.R."/>
        </authorList>
    </citation>
    <scope>NUCLEOTIDE SEQUENCE [LARGE SCALE GENOMIC DNA]</scope>
    <source>
        <strain evidence="2">CBS 7786</strain>
    </source>
</reference>
<dbReference type="EMBL" id="MU971378">
    <property type="protein sequence ID" value="KAK9236869.1"/>
    <property type="molecule type" value="Genomic_DNA"/>
</dbReference>
<comment type="caution">
    <text evidence="1">The sequence shown here is derived from an EMBL/GenBank/DDBJ whole genome shotgun (WGS) entry which is preliminary data.</text>
</comment>
<evidence type="ECO:0000313" key="1">
    <source>
        <dbReference type="EMBL" id="KAK9236869.1"/>
    </source>
</evidence>
<accession>A0ACC3SZ03</accession>
<name>A0ACC3SZ03_LIPKO</name>
<evidence type="ECO:0000313" key="2">
    <source>
        <dbReference type="Proteomes" id="UP001433508"/>
    </source>
</evidence>